<dbReference type="Pfam" id="PF13508">
    <property type="entry name" value="Acetyltransf_7"/>
    <property type="match status" value="1"/>
</dbReference>
<dbReference type="EMBL" id="JADQDP010000002">
    <property type="protein sequence ID" value="MBF9142352.1"/>
    <property type="molecule type" value="Genomic_DNA"/>
</dbReference>
<dbReference type="SUPFAM" id="SSF55729">
    <property type="entry name" value="Acyl-CoA N-acyltransferases (Nat)"/>
    <property type="match status" value="1"/>
</dbReference>
<comment type="caution">
    <text evidence="2">The sequence shown here is derived from an EMBL/GenBank/DDBJ whole genome shotgun (WGS) entry which is preliminary data.</text>
</comment>
<dbReference type="PROSITE" id="PS51186">
    <property type="entry name" value="GNAT"/>
    <property type="match status" value="1"/>
</dbReference>
<evidence type="ECO:0000259" key="1">
    <source>
        <dbReference type="PROSITE" id="PS51186"/>
    </source>
</evidence>
<dbReference type="PANTHER" id="PTHR42791:SF1">
    <property type="entry name" value="N-ACETYLTRANSFERASE DOMAIN-CONTAINING PROTEIN"/>
    <property type="match status" value="1"/>
</dbReference>
<dbReference type="AlphaFoldDB" id="A0A931BHF8"/>
<name>A0A931BHF8_9BACT</name>
<dbReference type="RefSeq" id="WP_196286665.1">
    <property type="nucleotide sequence ID" value="NZ_JADQDP010000002.1"/>
</dbReference>
<dbReference type="InterPro" id="IPR052523">
    <property type="entry name" value="Trichothecene_AcTrans"/>
</dbReference>
<keyword evidence="3" id="KW-1185">Reference proteome</keyword>
<feature type="domain" description="N-acetyltransferase" evidence="1">
    <location>
        <begin position="63"/>
        <end position="204"/>
    </location>
</feature>
<dbReference type="InterPro" id="IPR016181">
    <property type="entry name" value="Acyl_CoA_acyltransferase"/>
</dbReference>
<reference evidence="2 3" key="1">
    <citation type="submission" date="2020-11" db="EMBL/GenBank/DDBJ databases">
        <authorList>
            <person name="Kim M.K."/>
        </authorList>
    </citation>
    <scope>NUCLEOTIDE SEQUENCE [LARGE SCALE GENOMIC DNA]</scope>
    <source>
        <strain evidence="2 3">BT439</strain>
    </source>
</reference>
<evidence type="ECO:0000313" key="2">
    <source>
        <dbReference type="EMBL" id="MBF9142352.1"/>
    </source>
</evidence>
<dbReference type="PANTHER" id="PTHR42791">
    <property type="entry name" value="GNAT FAMILY ACETYLTRANSFERASE"/>
    <property type="match status" value="1"/>
</dbReference>
<sequence>MVPTLTAPAYRLGVGDLGWATALLAEACVDHPVLRHCCPEPAAAGQKAWLLGRLLRFGLRYGRVYANAERTALAVWLGPGQLAASWWQLLRVGVLPSALWRLSWSCWRRVQHYLAATAWLRHQSMASPGHHYLLALAVRPSQRGRGLGRRLLHATLALSQATAATACYAETQVPEQLPFYQRLGFQLTGQCPAGPGAPWLTTWGLMRAAPPQ</sequence>
<protein>
    <submittedName>
        <fullName evidence="2">GNAT family N-acetyltransferase</fullName>
    </submittedName>
</protein>
<evidence type="ECO:0000313" key="3">
    <source>
        <dbReference type="Proteomes" id="UP000645610"/>
    </source>
</evidence>
<accession>A0A931BHF8</accession>
<dbReference type="Proteomes" id="UP000645610">
    <property type="component" value="Unassembled WGS sequence"/>
</dbReference>
<organism evidence="2 3">
    <name type="scientific">Hymenobacter properus</name>
    <dbReference type="NCBI Taxonomy" id="2791026"/>
    <lineage>
        <taxon>Bacteria</taxon>
        <taxon>Pseudomonadati</taxon>
        <taxon>Bacteroidota</taxon>
        <taxon>Cytophagia</taxon>
        <taxon>Cytophagales</taxon>
        <taxon>Hymenobacteraceae</taxon>
        <taxon>Hymenobacter</taxon>
    </lineage>
</organism>
<gene>
    <name evidence="2" type="ORF">I2I01_11935</name>
</gene>
<dbReference type="GO" id="GO:0016747">
    <property type="term" value="F:acyltransferase activity, transferring groups other than amino-acyl groups"/>
    <property type="evidence" value="ECO:0007669"/>
    <property type="project" value="InterPro"/>
</dbReference>
<proteinExistence type="predicted"/>
<dbReference type="Gene3D" id="3.40.630.30">
    <property type="match status" value="1"/>
</dbReference>
<dbReference type="InterPro" id="IPR000182">
    <property type="entry name" value="GNAT_dom"/>
</dbReference>